<evidence type="ECO:0000313" key="12">
    <source>
        <dbReference type="Proteomes" id="UP001204798"/>
    </source>
</evidence>
<dbReference type="InterPro" id="IPR005849">
    <property type="entry name" value="GalP_Utransf_N"/>
</dbReference>
<dbReference type="GO" id="GO:0008108">
    <property type="term" value="F:UDP-glucose:hexose-1-phosphate uridylyltransferase activity"/>
    <property type="evidence" value="ECO:0007669"/>
    <property type="project" value="UniProtKB-EC"/>
</dbReference>
<comment type="cofactor">
    <cofactor evidence="1">
        <name>Zn(2+)</name>
        <dbReference type="ChEBI" id="CHEBI:29105"/>
    </cofactor>
</comment>
<dbReference type="InterPro" id="IPR011146">
    <property type="entry name" value="HIT-like"/>
</dbReference>
<comment type="caution">
    <text evidence="9">Lacks conserved residue(s) required for the propagation of feature annotation.</text>
</comment>
<dbReference type="Pfam" id="PF02744">
    <property type="entry name" value="GalP_UDP_tr_C"/>
    <property type="match status" value="1"/>
</dbReference>
<name>A0ABT2EPM5_9BACT</name>
<organism evidence="11 12">
    <name type="scientific">Candidatus Fervidibacter sacchari</name>
    <dbReference type="NCBI Taxonomy" id="1448929"/>
    <lineage>
        <taxon>Bacteria</taxon>
        <taxon>Candidatus Fervidibacterota</taxon>
        <taxon>Candidatus Fervidibacter</taxon>
    </lineage>
</organism>
<keyword evidence="5" id="KW-0479">Metal-binding</keyword>
<evidence type="ECO:0000256" key="6">
    <source>
        <dbReference type="ARBA" id="ARBA00022833"/>
    </source>
</evidence>
<gene>
    <name evidence="11" type="ORF">M2350_001235</name>
</gene>
<dbReference type="PIRSF" id="PIRSF000808">
    <property type="entry name" value="GalT"/>
    <property type="match status" value="1"/>
</dbReference>
<dbReference type="InterPro" id="IPR001937">
    <property type="entry name" value="GalP_UDPtransf1"/>
</dbReference>
<evidence type="ECO:0000259" key="10">
    <source>
        <dbReference type="PROSITE" id="PS51084"/>
    </source>
</evidence>
<accession>A0ABT2EPM5</accession>
<protein>
    <recommendedName>
        <fullName evidence="8">Galactose-1-phosphate uridylyltransferase</fullName>
        <ecNumber evidence="8">2.7.7.12</ecNumber>
    </recommendedName>
</protein>
<keyword evidence="12" id="KW-1185">Reference proteome</keyword>
<reference evidence="11 12" key="1">
    <citation type="submission" date="2022-08" db="EMBL/GenBank/DDBJ databases">
        <title>Bacterial and archaeal communities from various locations to study Microbial Dark Matter (Phase II).</title>
        <authorList>
            <person name="Stepanauskas R."/>
        </authorList>
    </citation>
    <scope>NUCLEOTIDE SEQUENCE [LARGE SCALE GENOMIC DNA]</scope>
    <source>
        <strain evidence="11 12">PD1</strain>
    </source>
</reference>
<dbReference type="EMBL" id="JANUCP010000002">
    <property type="protein sequence ID" value="MCS3918835.1"/>
    <property type="molecule type" value="Genomic_DNA"/>
</dbReference>
<dbReference type="Proteomes" id="UP001204798">
    <property type="component" value="Unassembled WGS sequence"/>
</dbReference>
<comment type="similarity">
    <text evidence="2">Belongs to the galactose-1-phosphate uridylyltransferase type 1 family.</text>
</comment>
<evidence type="ECO:0000256" key="2">
    <source>
        <dbReference type="ARBA" id="ARBA00010951"/>
    </source>
</evidence>
<keyword evidence="6" id="KW-0862">Zinc</keyword>
<dbReference type="InterPro" id="IPR005850">
    <property type="entry name" value="GalP_Utransf_C"/>
</dbReference>
<comment type="caution">
    <text evidence="11">The sequence shown here is derived from an EMBL/GenBank/DDBJ whole genome shotgun (WGS) entry which is preliminary data.</text>
</comment>
<evidence type="ECO:0000256" key="7">
    <source>
        <dbReference type="ARBA" id="ARBA00023277"/>
    </source>
</evidence>
<keyword evidence="4 11" id="KW-0548">Nucleotidyltransferase</keyword>
<dbReference type="InterPro" id="IPR036265">
    <property type="entry name" value="HIT-like_sf"/>
</dbReference>
<dbReference type="Gene3D" id="3.30.428.10">
    <property type="entry name" value="HIT-like"/>
    <property type="match status" value="2"/>
</dbReference>
<dbReference type="InterPro" id="IPR053177">
    <property type="entry name" value="ADP-glucose_phosphorylase"/>
</dbReference>
<dbReference type="PROSITE" id="PS51084">
    <property type="entry name" value="HIT_2"/>
    <property type="match status" value="1"/>
</dbReference>
<dbReference type="SUPFAM" id="SSF54197">
    <property type="entry name" value="HIT-like"/>
    <property type="match status" value="2"/>
</dbReference>
<dbReference type="RefSeq" id="WP_259094884.1">
    <property type="nucleotide sequence ID" value="NZ_CP130454.1"/>
</dbReference>
<evidence type="ECO:0000256" key="1">
    <source>
        <dbReference type="ARBA" id="ARBA00001947"/>
    </source>
</evidence>
<dbReference type="PANTHER" id="PTHR42763:SF2">
    <property type="entry name" value="ADP-GLUCOSE PHOSPHORYLASE"/>
    <property type="match status" value="1"/>
</dbReference>
<feature type="domain" description="HIT" evidence="10">
    <location>
        <begin position="200"/>
        <end position="311"/>
    </location>
</feature>
<evidence type="ECO:0000256" key="9">
    <source>
        <dbReference type="PROSITE-ProRule" id="PRU00464"/>
    </source>
</evidence>
<dbReference type="EC" id="2.7.7.12" evidence="8"/>
<evidence type="ECO:0000313" key="11">
    <source>
        <dbReference type="EMBL" id="MCS3918835.1"/>
    </source>
</evidence>
<dbReference type="NCBIfam" id="TIGR00209">
    <property type="entry name" value="galT_1"/>
    <property type="match status" value="1"/>
</dbReference>
<keyword evidence="7" id="KW-0119">Carbohydrate metabolism</keyword>
<evidence type="ECO:0000256" key="4">
    <source>
        <dbReference type="ARBA" id="ARBA00022695"/>
    </source>
</evidence>
<proteinExistence type="inferred from homology"/>
<evidence type="ECO:0000256" key="3">
    <source>
        <dbReference type="ARBA" id="ARBA00022679"/>
    </source>
</evidence>
<keyword evidence="3 11" id="KW-0808">Transferase</keyword>
<dbReference type="PANTHER" id="PTHR42763">
    <property type="entry name" value="ADP-GLUCOSE PHOSPHORYLASE"/>
    <property type="match status" value="1"/>
</dbReference>
<sequence>MPELRQDYATKEWVIIATERAKRPHDFLKGRSEPSQLPPHDPNCPFCPGNEHMTPPETFAIRDGTPPNTPGWRVRVVPNKFPALVPNGRPQRVRLGLYLRMEGVGHHEVIIESPEHDKTLALLPQWQVEDVIRAYRARYQTLNANPANELVLIFRNQGERAGTSLVHPHSQIVATPIVPVPIRRALYEAERHYDALGRCVFCDILEHELECNERIVAENRHFVAFVPYAARVPFEVHILPRQHQATFGELPDDQLSAFAAMLRLVLRKLYFGLKNPDYNFAISTAPHYSQGEPHFHWHLKILPRLTTPAGFEIGSGMYINVALPEENAKFLREVEAPEG</sequence>
<evidence type="ECO:0000256" key="5">
    <source>
        <dbReference type="ARBA" id="ARBA00022723"/>
    </source>
</evidence>
<evidence type="ECO:0000256" key="8">
    <source>
        <dbReference type="NCBIfam" id="TIGR00209"/>
    </source>
</evidence>
<dbReference type="Pfam" id="PF01087">
    <property type="entry name" value="GalP_UDP_transf"/>
    <property type="match status" value="1"/>
</dbReference>